<keyword evidence="1" id="KW-1133">Transmembrane helix</keyword>
<organism evidence="2 3">
    <name type="scientific">Dreissena polymorpha</name>
    <name type="common">Zebra mussel</name>
    <name type="synonym">Mytilus polymorpha</name>
    <dbReference type="NCBI Taxonomy" id="45954"/>
    <lineage>
        <taxon>Eukaryota</taxon>
        <taxon>Metazoa</taxon>
        <taxon>Spiralia</taxon>
        <taxon>Lophotrochozoa</taxon>
        <taxon>Mollusca</taxon>
        <taxon>Bivalvia</taxon>
        <taxon>Autobranchia</taxon>
        <taxon>Heteroconchia</taxon>
        <taxon>Euheterodonta</taxon>
        <taxon>Imparidentia</taxon>
        <taxon>Neoheterodontei</taxon>
        <taxon>Myida</taxon>
        <taxon>Dreissenoidea</taxon>
        <taxon>Dreissenidae</taxon>
        <taxon>Dreissena</taxon>
    </lineage>
</organism>
<dbReference type="EMBL" id="JAIWYP010000003">
    <property type="protein sequence ID" value="KAH3847888.1"/>
    <property type="molecule type" value="Genomic_DNA"/>
</dbReference>
<feature type="transmembrane region" description="Helical" evidence="1">
    <location>
        <begin position="26"/>
        <end position="46"/>
    </location>
</feature>
<evidence type="ECO:0000313" key="3">
    <source>
        <dbReference type="Proteomes" id="UP000828390"/>
    </source>
</evidence>
<evidence type="ECO:0000313" key="2">
    <source>
        <dbReference type="EMBL" id="KAH3847888.1"/>
    </source>
</evidence>
<dbReference type="AlphaFoldDB" id="A0A9D4QYU4"/>
<name>A0A9D4QYU4_DREPO</name>
<keyword evidence="1" id="KW-0812">Transmembrane</keyword>
<dbReference type="Proteomes" id="UP000828390">
    <property type="component" value="Unassembled WGS sequence"/>
</dbReference>
<comment type="caution">
    <text evidence="2">The sequence shown here is derived from an EMBL/GenBank/DDBJ whole genome shotgun (WGS) entry which is preliminary data.</text>
</comment>
<reference evidence="2" key="1">
    <citation type="journal article" date="2019" name="bioRxiv">
        <title>The Genome of the Zebra Mussel, Dreissena polymorpha: A Resource for Invasive Species Research.</title>
        <authorList>
            <person name="McCartney M.A."/>
            <person name="Auch B."/>
            <person name="Kono T."/>
            <person name="Mallez S."/>
            <person name="Zhang Y."/>
            <person name="Obille A."/>
            <person name="Becker A."/>
            <person name="Abrahante J.E."/>
            <person name="Garbe J."/>
            <person name="Badalamenti J.P."/>
            <person name="Herman A."/>
            <person name="Mangelson H."/>
            <person name="Liachko I."/>
            <person name="Sullivan S."/>
            <person name="Sone E.D."/>
            <person name="Koren S."/>
            <person name="Silverstein K.A.T."/>
            <person name="Beckman K.B."/>
            <person name="Gohl D.M."/>
        </authorList>
    </citation>
    <scope>NUCLEOTIDE SEQUENCE</scope>
    <source>
        <strain evidence="2">Duluth1</strain>
        <tissue evidence="2">Whole animal</tissue>
    </source>
</reference>
<proteinExistence type="predicted"/>
<gene>
    <name evidence="2" type="ORF">DPMN_090223</name>
</gene>
<keyword evidence="3" id="KW-1185">Reference proteome</keyword>
<protein>
    <submittedName>
        <fullName evidence="2">Uncharacterized protein</fullName>
    </submittedName>
</protein>
<reference evidence="2" key="2">
    <citation type="submission" date="2020-11" db="EMBL/GenBank/DDBJ databases">
        <authorList>
            <person name="McCartney M.A."/>
            <person name="Auch B."/>
            <person name="Kono T."/>
            <person name="Mallez S."/>
            <person name="Becker A."/>
            <person name="Gohl D.M."/>
            <person name="Silverstein K.A.T."/>
            <person name="Koren S."/>
            <person name="Bechman K.B."/>
            <person name="Herman A."/>
            <person name="Abrahante J.E."/>
            <person name="Garbe J."/>
        </authorList>
    </citation>
    <scope>NUCLEOTIDE SEQUENCE</scope>
    <source>
        <strain evidence="2">Duluth1</strain>
        <tissue evidence="2">Whole animal</tissue>
    </source>
</reference>
<sequence length="89" mass="9556">MTSHGSFVPAPATASSMIKLAFSRTVVLMLTEGTPFCLMVLFKGWLKVSGTSSMLMMWSGSIFSVKNAWNTDSFSSEALALLSLHECSG</sequence>
<keyword evidence="1" id="KW-0472">Membrane</keyword>
<accession>A0A9D4QYU4</accession>
<evidence type="ECO:0000256" key="1">
    <source>
        <dbReference type="SAM" id="Phobius"/>
    </source>
</evidence>